<feature type="binding site" evidence="8">
    <location>
        <position position="273"/>
    </location>
    <ligand>
        <name>[4Fe-4S] cluster</name>
        <dbReference type="ChEBI" id="CHEBI:49883"/>
        <label>1</label>
    </ligand>
</feature>
<reference evidence="10" key="1">
    <citation type="submission" date="2021-11" db="EMBL/GenBank/DDBJ databases">
        <authorList>
            <person name="Qingchun L."/>
            <person name="Dong Z."/>
            <person name="Zongwei Q."/>
            <person name="Jia Z."/>
            <person name="Duotao L."/>
        </authorList>
    </citation>
    <scope>NUCLEOTIDE SEQUENCE</scope>
    <source>
        <strain evidence="10">WLY-B-L2</strain>
    </source>
</reference>
<evidence type="ECO:0000256" key="2">
    <source>
        <dbReference type="ARBA" id="ARBA00022679"/>
    </source>
</evidence>
<dbReference type="InterPro" id="IPR007197">
    <property type="entry name" value="rSAM"/>
</dbReference>
<dbReference type="InterPro" id="IPR058240">
    <property type="entry name" value="rSAM_sf"/>
</dbReference>
<gene>
    <name evidence="8 10" type="primary">lipA</name>
    <name evidence="10" type="ORF">LN736_05095</name>
</gene>
<feature type="binding site" evidence="8">
    <location>
        <position position="34"/>
    </location>
    <ligand>
        <name>[4Fe-4S] cluster</name>
        <dbReference type="ChEBI" id="CHEBI:49883"/>
        <label>1</label>
    </ligand>
</feature>
<organism evidence="10 11">
    <name type="scientific">Clostridium aromativorans</name>
    <dbReference type="NCBI Taxonomy" id="2836848"/>
    <lineage>
        <taxon>Bacteria</taxon>
        <taxon>Bacillati</taxon>
        <taxon>Bacillota</taxon>
        <taxon>Clostridia</taxon>
        <taxon>Eubacteriales</taxon>
        <taxon>Clostridiaceae</taxon>
        <taxon>Clostridium</taxon>
    </lineage>
</organism>
<dbReference type="NCBIfam" id="TIGR00510">
    <property type="entry name" value="lipA"/>
    <property type="match status" value="1"/>
</dbReference>
<dbReference type="SFLD" id="SFLDS00029">
    <property type="entry name" value="Radical_SAM"/>
    <property type="match status" value="1"/>
</dbReference>
<comment type="catalytic activity">
    <reaction evidence="7 8">
        <text>[[Fe-S] cluster scaffold protein carrying a second [4Fe-4S](2+) cluster] + N(6)-octanoyl-L-lysyl-[protein] + 2 oxidized [2Fe-2S]-[ferredoxin] + 2 S-adenosyl-L-methionine + 4 H(+) = [[Fe-S] cluster scaffold protein] + N(6)-[(R)-dihydrolipoyl]-L-lysyl-[protein] + 4 Fe(3+) + 2 hydrogen sulfide + 2 5'-deoxyadenosine + 2 L-methionine + 2 reduced [2Fe-2S]-[ferredoxin]</text>
        <dbReference type="Rhea" id="RHEA:16585"/>
        <dbReference type="Rhea" id="RHEA-COMP:9928"/>
        <dbReference type="Rhea" id="RHEA-COMP:10000"/>
        <dbReference type="Rhea" id="RHEA-COMP:10001"/>
        <dbReference type="Rhea" id="RHEA-COMP:10475"/>
        <dbReference type="Rhea" id="RHEA-COMP:14568"/>
        <dbReference type="Rhea" id="RHEA-COMP:14569"/>
        <dbReference type="ChEBI" id="CHEBI:15378"/>
        <dbReference type="ChEBI" id="CHEBI:17319"/>
        <dbReference type="ChEBI" id="CHEBI:29034"/>
        <dbReference type="ChEBI" id="CHEBI:29919"/>
        <dbReference type="ChEBI" id="CHEBI:33722"/>
        <dbReference type="ChEBI" id="CHEBI:33737"/>
        <dbReference type="ChEBI" id="CHEBI:33738"/>
        <dbReference type="ChEBI" id="CHEBI:57844"/>
        <dbReference type="ChEBI" id="CHEBI:59789"/>
        <dbReference type="ChEBI" id="CHEBI:78809"/>
        <dbReference type="ChEBI" id="CHEBI:83100"/>
        <dbReference type="EC" id="2.8.1.8"/>
    </reaction>
</comment>
<comment type="pathway">
    <text evidence="8">Protein modification; protein lipoylation via endogenous pathway; protein N(6)-(lipoyl)lysine from octanoyl-[acyl-carrier-protein]: step 2/2.</text>
</comment>
<name>A0ABS8N371_9CLOT</name>
<evidence type="ECO:0000256" key="5">
    <source>
        <dbReference type="ARBA" id="ARBA00023004"/>
    </source>
</evidence>
<feature type="binding site" evidence="8">
    <location>
        <position position="45"/>
    </location>
    <ligand>
        <name>[4Fe-4S] cluster</name>
        <dbReference type="ChEBI" id="CHEBI:49883"/>
        <label>1</label>
    </ligand>
</feature>
<feature type="binding site" evidence="8">
    <location>
        <position position="67"/>
    </location>
    <ligand>
        <name>[4Fe-4S] cluster</name>
        <dbReference type="ChEBI" id="CHEBI:49883"/>
        <label>2</label>
        <note>4Fe-4S-S-AdoMet</note>
    </ligand>
</feature>
<comment type="function">
    <text evidence="8">Catalyzes the radical-mediated insertion of two sulfur atoms into the C-6 and C-8 positions of the octanoyl moiety bound to the lipoyl domains of lipoate-dependent enzymes, thereby converting the octanoylated domains into lipoylated derivatives.</text>
</comment>
<evidence type="ECO:0000256" key="6">
    <source>
        <dbReference type="ARBA" id="ARBA00023014"/>
    </source>
</evidence>
<keyword evidence="3 8" id="KW-0949">S-adenosyl-L-methionine</keyword>
<dbReference type="EMBL" id="JAJJPB010000003">
    <property type="protein sequence ID" value="MCC9294247.1"/>
    <property type="molecule type" value="Genomic_DNA"/>
</dbReference>
<comment type="similarity">
    <text evidence="8">Belongs to the radical SAM superfamily. Lipoyl synthase family.</text>
</comment>
<dbReference type="PIRSF" id="PIRSF005963">
    <property type="entry name" value="Lipoyl_synth"/>
    <property type="match status" value="1"/>
</dbReference>
<evidence type="ECO:0000259" key="9">
    <source>
        <dbReference type="PROSITE" id="PS51918"/>
    </source>
</evidence>
<evidence type="ECO:0000256" key="8">
    <source>
        <dbReference type="HAMAP-Rule" id="MF_00206"/>
    </source>
</evidence>
<dbReference type="NCBIfam" id="NF004019">
    <property type="entry name" value="PRK05481.1"/>
    <property type="match status" value="1"/>
</dbReference>
<evidence type="ECO:0000256" key="1">
    <source>
        <dbReference type="ARBA" id="ARBA00022485"/>
    </source>
</evidence>
<dbReference type="PROSITE" id="PS51918">
    <property type="entry name" value="RADICAL_SAM"/>
    <property type="match status" value="1"/>
</dbReference>
<dbReference type="SFLD" id="SFLDF00271">
    <property type="entry name" value="lipoyl_synthase"/>
    <property type="match status" value="1"/>
</dbReference>
<dbReference type="HAMAP" id="MF_00206">
    <property type="entry name" value="Lipoyl_synth"/>
    <property type="match status" value="1"/>
</dbReference>
<keyword evidence="1 8" id="KW-0004">4Fe-4S</keyword>
<comment type="subcellular location">
    <subcellularLocation>
        <location evidence="8">Cytoplasm</location>
    </subcellularLocation>
</comment>
<comment type="caution">
    <text evidence="10">The sequence shown here is derived from an EMBL/GenBank/DDBJ whole genome shotgun (WGS) entry which is preliminary data.</text>
</comment>
<keyword evidence="11" id="KW-1185">Reference proteome</keyword>
<comment type="cofactor">
    <cofactor evidence="8">
        <name>[4Fe-4S] cluster</name>
        <dbReference type="ChEBI" id="CHEBI:49883"/>
    </cofactor>
    <text evidence="8">Binds 2 [4Fe-4S] clusters per subunit. One cluster is coordinated with 3 cysteines and an exchangeable S-adenosyl-L-methionine.</text>
</comment>
<dbReference type="SFLD" id="SFLDG01058">
    <property type="entry name" value="lipoyl_synthase_like"/>
    <property type="match status" value="1"/>
</dbReference>
<sequence>MGTRPQWLKMKAPDAVVLDKMENMLKELSLHTVCESANCPNIGQCFKHATATFMAMGDVCTRNCRFCAVAKGKPLPLDNEEPERIAAASKKLDLRHIVVTSVTRDDLKDGGAGHFAKITREIRRENPESTVELLIPDLEGNWSALKKIIEAKPDIINHNIETVESLYKKVRPMAIYNRSIELLKQVKILDKNIYTKSGIMVGLGETKVQVIKVMDDLLKAKCDIFTIGQYLRPSNNHLPVFEYVAPEQFEEYKKIALEKGFKFVASGPYVRSSYKAFEGMKALKMDNKCYSSNFS</sequence>
<dbReference type="InterPro" id="IPR003698">
    <property type="entry name" value="Lipoyl_synth"/>
</dbReference>
<evidence type="ECO:0000313" key="11">
    <source>
        <dbReference type="Proteomes" id="UP001165422"/>
    </source>
</evidence>
<dbReference type="RefSeq" id="WP_229981098.1">
    <property type="nucleotide sequence ID" value="NZ_JAJJPB010000003.1"/>
</dbReference>
<evidence type="ECO:0000313" key="10">
    <source>
        <dbReference type="EMBL" id="MCC9294247.1"/>
    </source>
</evidence>
<dbReference type="CDD" id="cd01335">
    <property type="entry name" value="Radical_SAM"/>
    <property type="match status" value="1"/>
</dbReference>
<dbReference type="PANTHER" id="PTHR10949">
    <property type="entry name" value="LIPOYL SYNTHASE"/>
    <property type="match status" value="1"/>
</dbReference>
<evidence type="ECO:0000256" key="3">
    <source>
        <dbReference type="ARBA" id="ARBA00022691"/>
    </source>
</evidence>
<keyword evidence="2 8" id="KW-0808">Transferase</keyword>
<dbReference type="NCBIfam" id="NF009544">
    <property type="entry name" value="PRK12928.1"/>
    <property type="match status" value="1"/>
</dbReference>
<keyword evidence="4 8" id="KW-0479">Metal-binding</keyword>
<dbReference type="EC" id="2.8.1.8" evidence="8"/>
<protein>
    <recommendedName>
        <fullName evidence="8">Lipoyl synthase</fullName>
        <ecNumber evidence="8">2.8.1.8</ecNumber>
    </recommendedName>
    <alternativeName>
        <fullName evidence="8">Lip-syn</fullName>
        <shortName evidence="8">LS</shortName>
    </alternativeName>
    <alternativeName>
        <fullName evidence="8">Lipoate synthase</fullName>
    </alternativeName>
    <alternativeName>
        <fullName evidence="8">Lipoic acid synthase</fullName>
    </alternativeName>
    <alternativeName>
        <fullName evidence="8">Sulfur insertion protein LipA</fullName>
    </alternativeName>
</protein>
<dbReference type="InterPro" id="IPR013785">
    <property type="entry name" value="Aldolase_TIM"/>
</dbReference>
<accession>A0ABS8N371</accession>
<feature type="domain" description="Radical SAM core" evidence="9">
    <location>
        <begin position="46"/>
        <end position="262"/>
    </location>
</feature>
<dbReference type="Pfam" id="PF04055">
    <property type="entry name" value="Radical_SAM"/>
    <property type="match status" value="1"/>
</dbReference>
<dbReference type="GO" id="GO:0016992">
    <property type="term" value="F:lipoate synthase activity"/>
    <property type="evidence" value="ECO:0007669"/>
    <property type="project" value="UniProtKB-EC"/>
</dbReference>
<evidence type="ECO:0000256" key="4">
    <source>
        <dbReference type="ARBA" id="ARBA00022723"/>
    </source>
</evidence>
<dbReference type="InterPro" id="IPR006638">
    <property type="entry name" value="Elp3/MiaA/NifB-like_rSAM"/>
</dbReference>
<feature type="binding site" evidence="8">
    <location>
        <position position="64"/>
    </location>
    <ligand>
        <name>[4Fe-4S] cluster</name>
        <dbReference type="ChEBI" id="CHEBI:49883"/>
        <label>2</label>
        <note>4Fe-4S-S-AdoMet</note>
    </ligand>
</feature>
<keyword evidence="6 8" id="KW-0411">Iron-sulfur</keyword>
<feature type="binding site" evidence="8">
    <location>
        <position position="39"/>
    </location>
    <ligand>
        <name>[4Fe-4S] cluster</name>
        <dbReference type="ChEBI" id="CHEBI:49883"/>
        <label>1</label>
    </ligand>
</feature>
<dbReference type="Gene3D" id="3.20.20.70">
    <property type="entry name" value="Aldolase class I"/>
    <property type="match status" value="1"/>
</dbReference>
<keyword evidence="5 8" id="KW-0408">Iron</keyword>
<proteinExistence type="inferred from homology"/>
<dbReference type="SUPFAM" id="SSF102114">
    <property type="entry name" value="Radical SAM enzymes"/>
    <property type="match status" value="1"/>
</dbReference>
<dbReference type="PANTHER" id="PTHR10949:SF0">
    <property type="entry name" value="LIPOYL SYNTHASE, MITOCHONDRIAL"/>
    <property type="match status" value="1"/>
</dbReference>
<dbReference type="SMART" id="SM00729">
    <property type="entry name" value="Elp3"/>
    <property type="match status" value="1"/>
</dbReference>
<feature type="binding site" evidence="8">
    <location>
        <position position="60"/>
    </location>
    <ligand>
        <name>[4Fe-4S] cluster</name>
        <dbReference type="ChEBI" id="CHEBI:49883"/>
        <label>2</label>
        <note>4Fe-4S-S-AdoMet</note>
    </ligand>
</feature>
<keyword evidence="8" id="KW-0963">Cytoplasm</keyword>
<evidence type="ECO:0000256" key="7">
    <source>
        <dbReference type="ARBA" id="ARBA00047326"/>
    </source>
</evidence>
<dbReference type="Proteomes" id="UP001165422">
    <property type="component" value="Unassembled WGS sequence"/>
</dbReference>